<accession>A0ABR2NHF5</accession>
<comment type="caution">
    <text evidence="1">The sequence shown here is derived from an EMBL/GenBank/DDBJ whole genome shotgun (WGS) entry which is preliminary data.</text>
</comment>
<proteinExistence type="predicted"/>
<name>A0ABR2NHF5_9ROSI</name>
<evidence type="ECO:0000313" key="2">
    <source>
        <dbReference type="Proteomes" id="UP001396334"/>
    </source>
</evidence>
<gene>
    <name evidence="1" type="ORF">V6N11_035654</name>
</gene>
<organism evidence="1 2">
    <name type="scientific">Hibiscus sabdariffa</name>
    <name type="common">roselle</name>
    <dbReference type="NCBI Taxonomy" id="183260"/>
    <lineage>
        <taxon>Eukaryota</taxon>
        <taxon>Viridiplantae</taxon>
        <taxon>Streptophyta</taxon>
        <taxon>Embryophyta</taxon>
        <taxon>Tracheophyta</taxon>
        <taxon>Spermatophyta</taxon>
        <taxon>Magnoliopsida</taxon>
        <taxon>eudicotyledons</taxon>
        <taxon>Gunneridae</taxon>
        <taxon>Pentapetalae</taxon>
        <taxon>rosids</taxon>
        <taxon>malvids</taxon>
        <taxon>Malvales</taxon>
        <taxon>Malvaceae</taxon>
        <taxon>Malvoideae</taxon>
        <taxon>Hibiscus</taxon>
    </lineage>
</organism>
<evidence type="ECO:0000313" key="1">
    <source>
        <dbReference type="EMBL" id="KAK8975596.1"/>
    </source>
</evidence>
<keyword evidence="2" id="KW-1185">Reference proteome</keyword>
<dbReference type="EMBL" id="JBBPBN010000142">
    <property type="protein sequence ID" value="KAK8975596.1"/>
    <property type="molecule type" value="Genomic_DNA"/>
</dbReference>
<dbReference type="Proteomes" id="UP001396334">
    <property type="component" value="Unassembled WGS sequence"/>
</dbReference>
<sequence>MIAMLEAFALAKANQISGNTIVLFDNVMPKRVNVVPSRAMGGRKEHMPPRLAITGVVKSIKWAHAPLNV</sequence>
<reference evidence="1 2" key="1">
    <citation type="journal article" date="2024" name="G3 (Bethesda)">
        <title>Genome assembly of Hibiscus sabdariffa L. provides insights into metabolisms of medicinal natural products.</title>
        <authorList>
            <person name="Kim T."/>
        </authorList>
    </citation>
    <scope>NUCLEOTIDE SEQUENCE [LARGE SCALE GENOMIC DNA]</scope>
    <source>
        <strain evidence="1">TK-2024</strain>
        <tissue evidence="1">Old leaves</tissue>
    </source>
</reference>
<protein>
    <submittedName>
        <fullName evidence="1">Uncharacterized protein</fullName>
    </submittedName>
</protein>